<sequence>MSGIDIKKYGKVLGKGVFSTLAPSILKGVLVELFRIRKVNVKQATEWVLANYSLWDSLEPERKIQFKQLAGKLGDVSWMTVAWAIDALKDDFPAVASLFLGWKKGNNWLARQIEEIKKELQV</sequence>
<protein>
    <submittedName>
        <fullName evidence="1">Uncharacterized protein</fullName>
    </submittedName>
</protein>
<proteinExistence type="predicted"/>
<gene>
    <name evidence="1" type="ORF">LCGC14_0655010</name>
</gene>
<reference evidence="1" key="1">
    <citation type="journal article" date="2015" name="Nature">
        <title>Complex archaea that bridge the gap between prokaryotes and eukaryotes.</title>
        <authorList>
            <person name="Spang A."/>
            <person name="Saw J.H."/>
            <person name="Jorgensen S.L."/>
            <person name="Zaremba-Niedzwiedzka K."/>
            <person name="Martijn J."/>
            <person name="Lind A.E."/>
            <person name="van Eijk R."/>
            <person name="Schleper C."/>
            <person name="Guy L."/>
            <person name="Ettema T.J."/>
        </authorList>
    </citation>
    <scope>NUCLEOTIDE SEQUENCE</scope>
</reference>
<accession>A0A0F9R0G7</accession>
<dbReference type="AlphaFoldDB" id="A0A0F9R0G7"/>
<name>A0A0F9R0G7_9ZZZZ</name>
<comment type="caution">
    <text evidence="1">The sequence shown here is derived from an EMBL/GenBank/DDBJ whole genome shotgun (WGS) entry which is preliminary data.</text>
</comment>
<dbReference type="EMBL" id="LAZR01001231">
    <property type="protein sequence ID" value="KKN48239.1"/>
    <property type="molecule type" value="Genomic_DNA"/>
</dbReference>
<evidence type="ECO:0000313" key="1">
    <source>
        <dbReference type="EMBL" id="KKN48239.1"/>
    </source>
</evidence>
<organism evidence="1">
    <name type="scientific">marine sediment metagenome</name>
    <dbReference type="NCBI Taxonomy" id="412755"/>
    <lineage>
        <taxon>unclassified sequences</taxon>
        <taxon>metagenomes</taxon>
        <taxon>ecological metagenomes</taxon>
    </lineage>
</organism>